<evidence type="ECO:0000256" key="1">
    <source>
        <dbReference type="ARBA" id="ARBA00006484"/>
    </source>
</evidence>
<name>A0A2S7VWQ2_PHOAN</name>
<reference evidence="4 5" key="1">
    <citation type="submission" date="2016-12" db="EMBL/GenBank/DDBJ databases">
        <title>Diversity of luminous bacteria.</title>
        <authorList>
            <person name="Yoshizawa S."/>
            <person name="Kogure K."/>
        </authorList>
    </citation>
    <scope>NUCLEOTIDE SEQUENCE [LARGE SCALE GENOMIC DNA]</scope>
    <source>
        <strain evidence="4 5">LC1-200</strain>
    </source>
</reference>
<evidence type="ECO:0000313" key="5">
    <source>
        <dbReference type="Proteomes" id="UP000238730"/>
    </source>
</evidence>
<organism evidence="4 5">
    <name type="scientific">Photobacterium angustum</name>
    <dbReference type="NCBI Taxonomy" id="661"/>
    <lineage>
        <taxon>Bacteria</taxon>
        <taxon>Pseudomonadati</taxon>
        <taxon>Pseudomonadota</taxon>
        <taxon>Gammaproteobacteria</taxon>
        <taxon>Vibrionales</taxon>
        <taxon>Vibrionaceae</taxon>
        <taxon>Photobacterium</taxon>
    </lineage>
</organism>
<gene>
    <name evidence="4" type="ORF">BTO08_01960</name>
</gene>
<dbReference type="Proteomes" id="UP000238730">
    <property type="component" value="Unassembled WGS sequence"/>
</dbReference>
<dbReference type="Gene3D" id="3.40.50.720">
    <property type="entry name" value="NAD(P)-binding Rossmann-like Domain"/>
    <property type="match status" value="1"/>
</dbReference>
<accession>A0A2S7VWQ2</accession>
<evidence type="ECO:0000256" key="3">
    <source>
        <dbReference type="RuleBase" id="RU000363"/>
    </source>
</evidence>
<dbReference type="PRINTS" id="PR00080">
    <property type="entry name" value="SDRFAMILY"/>
</dbReference>
<protein>
    <submittedName>
        <fullName evidence="4">Clavaldehyde dehydrogenase</fullName>
    </submittedName>
</protein>
<keyword evidence="2" id="KW-0560">Oxidoreductase</keyword>
<dbReference type="AlphaFoldDB" id="A0A2S7VWQ2"/>
<dbReference type="GO" id="GO:0016616">
    <property type="term" value="F:oxidoreductase activity, acting on the CH-OH group of donors, NAD or NADP as acceptor"/>
    <property type="evidence" value="ECO:0007669"/>
    <property type="project" value="TreeGrafter"/>
</dbReference>
<dbReference type="OrthoDB" id="7301144at2"/>
<dbReference type="CDD" id="cd05233">
    <property type="entry name" value="SDR_c"/>
    <property type="match status" value="1"/>
</dbReference>
<evidence type="ECO:0000256" key="2">
    <source>
        <dbReference type="ARBA" id="ARBA00023002"/>
    </source>
</evidence>
<dbReference type="EMBL" id="MSCJ01000001">
    <property type="protein sequence ID" value="PQJ66268.1"/>
    <property type="molecule type" value="Genomic_DNA"/>
</dbReference>
<comment type="similarity">
    <text evidence="1 3">Belongs to the short-chain dehydrogenases/reductases (SDR) family.</text>
</comment>
<dbReference type="Pfam" id="PF00106">
    <property type="entry name" value="adh_short"/>
    <property type="match status" value="1"/>
</dbReference>
<dbReference type="RefSeq" id="WP_105059670.1">
    <property type="nucleotide sequence ID" value="NZ_MSCJ01000001.1"/>
</dbReference>
<sequence>MKNILITGGNSDIAKSLFKRLSKDYNIDAPIRNVLDVTSIDSVDSFVSNKSYDVLINCAGTLYSSLISKSDPSLWINDINVNLIGSYLVSRKVLINNPRAIVINIASTAAYNTYSDWSSYCASKAAVLSYSGCLYKDGYNVYILCPGAIDTKIRNGLDINNDNVMTIDQAISPIEDILNNKYNIGDIIFYRKNELLVKSFESC</sequence>
<proteinExistence type="inferred from homology"/>
<dbReference type="PANTHER" id="PTHR42760:SF37">
    <property type="entry name" value="CLAVALDEHYDE DEHYDROGENASE"/>
    <property type="match status" value="1"/>
</dbReference>
<dbReference type="InterPro" id="IPR002347">
    <property type="entry name" value="SDR_fam"/>
</dbReference>
<dbReference type="PRINTS" id="PR00081">
    <property type="entry name" value="GDHRDH"/>
</dbReference>
<dbReference type="InterPro" id="IPR036291">
    <property type="entry name" value="NAD(P)-bd_dom_sf"/>
</dbReference>
<evidence type="ECO:0000313" key="4">
    <source>
        <dbReference type="EMBL" id="PQJ66268.1"/>
    </source>
</evidence>
<dbReference type="PANTHER" id="PTHR42760">
    <property type="entry name" value="SHORT-CHAIN DEHYDROGENASES/REDUCTASES FAMILY MEMBER"/>
    <property type="match status" value="1"/>
</dbReference>
<comment type="caution">
    <text evidence="4">The sequence shown here is derived from an EMBL/GenBank/DDBJ whole genome shotgun (WGS) entry which is preliminary data.</text>
</comment>
<dbReference type="SUPFAM" id="SSF51735">
    <property type="entry name" value="NAD(P)-binding Rossmann-fold domains"/>
    <property type="match status" value="1"/>
</dbReference>